<organism evidence="6 7">
    <name type="scientific">Thauera phenolivorans</name>
    <dbReference type="NCBI Taxonomy" id="1792543"/>
    <lineage>
        <taxon>Bacteria</taxon>
        <taxon>Pseudomonadati</taxon>
        <taxon>Pseudomonadota</taxon>
        <taxon>Betaproteobacteria</taxon>
        <taxon>Rhodocyclales</taxon>
        <taxon>Zoogloeaceae</taxon>
        <taxon>Thauera</taxon>
    </lineage>
</organism>
<evidence type="ECO:0000256" key="3">
    <source>
        <dbReference type="HAMAP-Rule" id="MF_02071"/>
    </source>
</evidence>
<keyword evidence="1 3" id="KW-0456">Lyase</keyword>
<dbReference type="PANTHER" id="PTHR34183:SF8">
    <property type="entry name" value="ENDOLYTIC PEPTIDOGLYCAN TRANSGLYCOSYLASE RLPA-RELATED"/>
    <property type="match status" value="1"/>
</dbReference>
<dbReference type="InterPro" id="IPR034718">
    <property type="entry name" value="RlpA"/>
</dbReference>
<feature type="signal peptide" evidence="3">
    <location>
        <begin position="1"/>
        <end position="21"/>
    </location>
</feature>
<name>A0A7X7R6W1_9RHOO</name>
<dbReference type="GO" id="GO:0000270">
    <property type="term" value="P:peptidoglycan metabolic process"/>
    <property type="evidence" value="ECO:0007669"/>
    <property type="project" value="UniProtKB-UniRule"/>
</dbReference>
<keyword evidence="2 3" id="KW-0961">Cell wall biogenesis/degradation</keyword>
<dbReference type="SUPFAM" id="SSF50685">
    <property type="entry name" value="Barwin-like endoglucanases"/>
    <property type="match status" value="1"/>
</dbReference>
<sequence length="133" mass="13991" precursor="true">MKTTRSILALAAIALLGVAPAAIPTAAAQAVVAGQSATENGRLAWYGNKFAGRRTASGERFDPNALTMAHKTLPFGTRVKVTNLDNDRSVVVRVNDRGPTQPDRVGDVSRAAANRLGMLRAGVVDARLEVVGR</sequence>
<evidence type="ECO:0000313" key="7">
    <source>
        <dbReference type="Proteomes" id="UP000536534"/>
    </source>
</evidence>
<protein>
    <recommendedName>
        <fullName evidence="3">Endolytic peptidoglycan transglycosylase RlpA</fullName>
        <ecNumber evidence="3">4.2.2.-</ecNumber>
    </recommendedName>
</protein>
<dbReference type="PANTHER" id="PTHR34183">
    <property type="entry name" value="ENDOLYTIC PEPTIDOGLYCAN TRANSGLYCOSYLASE RLPA"/>
    <property type="match status" value="1"/>
</dbReference>
<dbReference type="Pfam" id="PF03330">
    <property type="entry name" value="DPBB_1"/>
    <property type="match status" value="1"/>
</dbReference>
<evidence type="ECO:0000259" key="5">
    <source>
        <dbReference type="Pfam" id="PF03330"/>
    </source>
</evidence>
<dbReference type="HAMAP" id="MF_02071">
    <property type="entry name" value="RlpA"/>
    <property type="match status" value="1"/>
</dbReference>
<dbReference type="Gene3D" id="2.40.40.10">
    <property type="entry name" value="RlpA-like domain"/>
    <property type="match status" value="1"/>
</dbReference>
<evidence type="ECO:0000313" key="6">
    <source>
        <dbReference type="EMBL" id="NLF53515.1"/>
    </source>
</evidence>
<dbReference type="EC" id="4.2.2.-" evidence="3"/>
<dbReference type="AlphaFoldDB" id="A0A7X7R6W1"/>
<reference evidence="6 7" key="1">
    <citation type="journal article" date="2020" name="Biotechnol. Biofuels">
        <title>New insights from the biogas microbiome by comprehensive genome-resolved metagenomics of nearly 1600 species originating from multiple anaerobic digesters.</title>
        <authorList>
            <person name="Campanaro S."/>
            <person name="Treu L."/>
            <person name="Rodriguez-R L.M."/>
            <person name="Kovalovszki A."/>
            <person name="Ziels R.M."/>
            <person name="Maus I."/>
            <person name="Zhu X."/>
            <person name="Kougias P.G."/>
            <person name="Basile A."/>
            <person name="Luo G."/>
            <person name="Schluter A."/>
            <person name="Konstantinidis K.T."/>
            <person name="Angelidaki I."/>
        </authorList>
    </citation>
    <scope>NUCLEOTIDE SEQUENCE [LARGE SCALE GENOMIC DNA]</scope>
    <source>
        <strain evidence="6">AS06rmzACSIP_256</strain>
    </source>
</reference>
<feature type="chain" id="PRO_5031663386" description="Endolytic peptidoglycan transglycosylase RlpA" evidence="3">
    <location>
        <begin position="22"/>
        <end position="133"/>
    </location>
</feature>
<dbReference type="InterPro" id="IPR036908">
    <property type="entry name" value="RlpA-like_sf"/>
</dbReference>
<evidence type="ECO:0000256" key="1">
    <source>
        <dbReference type="ARBA" id="ARBA00023239"/>
    </source>
</evidence>
<proteinExistence type="inferred from homology"/>
<dbReference type="GO" id="GO:0008932">
    <property type="term" value="F:lytic endotransglycosylase activity"/>
    <property type="evidence" value="ECO:0007669"/>
    <property type="project" value="UniProtKB-UniRule"/>
</dbReference>
<dbReference type="CDD" id="cd22268">
    <property type="entry name" value="DPBB_RlpA-like"/>
    <property type="match status" value="1"/>
</dbReference>
<keyword evidence="3" id="KW-0732">Signal</keyword>
<dbReference type="EMBL" id="JAAYYV010000099">
    <property type="protein sequence ID" value="NLF53515.1"/>
    <property type="molecule type" value="Genomic_DNA"/>
</dbReference>
<dbReference type="InterPro" id="IPR012997">
    <property type="entry name" value="RplA"/>
</dbReference>
<comment type="function">
    <text evidence="3">Lytic transglycosylase with a strong preference for naked glycan strands that lack stem peptides.</text>
</comment>
<dbReference type="NCBIfam" id="TIGR00413">
    <property type="entry name" value="rlpA"/>
    <property type="match status" value="1"/>
</dbReference>
<dbReference type="InterPro" id="IPR009009">
    <property type="entry name" value="RlpA-like_DPBB"/>
</dbReference>
<dbReference type="GO" id="GO:0071555">
    <property type="term" value="P:cell wall organization"/>
    <property type="evidence" value="ECO:0007669"/>
    <property type="project" value="UniProtKB-KW"/>
</dbReference>
<dbReference type="Proteomes" id="UP000536534">
    <property type="component" value="Unassembled WGS sequence"/>
</dbReference>
<accession>A0A7X7R6W1</accession>
<comment type="similarity">
    <text evidence="3 4">Belongs to the RlpA family.</text>
</comment>
<evidence type="ECO:0000256" key="2">
    <source>
        <dbReference type="ARBA" id="ARBA00023316"/>
    </source>
</evidence>
<comment type="caution">
    <text evidence="6">The sequence shown here is derived from an EMBL/GenBank/DDBJ whole genome shotgun (WGS) entry which is preliminary data.</text>
</comment>
<feature type="domain" description="RlpA-like protein double-psi beta-barrel" evidence="5">
    <location>
        <begin position="39"/>
        <end position="125"/>
    </location>
</feature>
<gene>
    <name evidence="3" type="primary">rlpA</name>
    <name evidence="6" type="ORF">GX576_03780</name>
</gene>
<evidence type="ECO:0000256" key="4">
    <source>
        <dbReference type="RuleBase" id="RU003495"/>
    </source>
</evidence>